<feature type="region of interest" description="Disordered" evidence="1">
    <location>
        <begin position="447"/>
        <end position="469"/>
    </location>
</feature>
<evidence type="ECO:0000256" key="2">
    <source>
        <dbReference type="SAM" id="Phobius"/>
    </source>
</evidence>
<evidence type="ECO:0000313" key="4">
    <source>
        <dbReference type="Proteomes" id="UP001283361"/>
    </source>
</evidence>
<organism evidence="3 4">
    <name type="scientific">Elysia crispata</name>
    <name type="common">lettuce slug</name>
    <dbReference type="NCBI Taxonomy" id="231223"/>
    <lineage>
        <taxon>Eukaryota</taxon>
        <taxon>Metazoa</taxon>
        <taxon>Spiralia</taxon>
        <taxon>Lophotrochozoa</taxon>
        <taxon>Mollusca</taxon>
        <taxon>Gastropoda</taxon>
        <taxon>Heterobranchia</taxon>
        <taxon>Euthyneura</taxon>
        <taxon>Panpulmonata</taxon>
        <taxon>Sacoglossa</taxon>
        <taxon>Placobranchoidea</taxon>
        <taxon>Plakobranchidae</taxon>
        <taxon>Elysia</taxon>
    </lineage>
</organism>
<dbReference type="AlphaFoldDB" id="A0AAE1DPH9"/>
<evidence type="ECO:0000313" key="3">
    <source>
        <dbReference type="EMBL" id="KAK3777902.1"/>
    </source>
</evidence>
<proteinExistence type="predicted"/>
<evidence type="ECO:0000256" key="1">
    <source>
        <dbReference type="SAM" id="MobiDB-lite"/>
    </source>
</evidence>
<keyword evidence="2" id="KW-1133">Transmembrane helix</keyword>
<keyword evidence="4" id="KW-1185">Reference proteome</keyword>
<reference evidence="3" key="1">
    <citation type="journal article" date="2023" name="G3 (Bethesda)">
        <title>A reference genome for the long-term kleptoplast-retaining sea slug Elysia crispata morphotype clarki.</title>
        <authorList>
            <person name="Eastman K.E."/>
            <person name="Pendleton A.L."/>
            <person name="Shaikh M.A."/>
            <person name="Suttiyut T."/>
            <person name="Ogas R."/>
            <person name="Tomko P."/>
            <person name="Gavelis G."/>
            <person name="Widhalm J.R."/>
            <person name="Wisecaver J.H."/>
        </authorList>
    </citation>
    <scope>NUCLEOTIDE SEQUENCE</scope>
    <source>
        <strain evidence="3">ECLA1</strain>
    </source>
</reference>
<accession>A0AAE1DPH9</accession>
<protein>
    <submittedName>
        <fullName evidence="3">Uncharacterized protein</fullName>
    </submittedName>
</protein>
<dbReference type="Proteomes" id="UP001283361">
    <property type="component" value="Unassembled WGS sequence"/>
</dbReference>
<sequence length="469" mass="52043">MLSGNFFLSYGVFAGQFVRDALFKKIDGSMITEQLSLAIIPGLWTLGLGLAMALLSAIIIDKNAKGRCFWSGWLLKSVKRLSQVSLPNKGKQRLIEKKQEFNKNEEKSIDSFTNHQRDESPPFSTHLHNNRIMALEKPQMVFDLALNTEHVHLTTDVNLMSENVVTNENANFSSNDIRSSAESQVPCDQNYFGNPDIHHEICLEKSGAPAYSCEKNSDYHNHKIAYLCSVSKTSSSIEPKAHQTKSAQKALQLSGPYAGILPYVNQSGSGDSNCSHSASAISSSLTCTENESTQTYHSGVFAALSLTRGTMTDAFTTDSCVSTHGKPCRLVRHYSTSTTGPFMKKLRRAYRLLIEARKTSRFDQASSISKWRKVLERYKHKMQSLTSHLTKKDEMMGGTSSRISVLRAEIKDALLAVRSSTSTKERLTTQCKLNAALMDVIESKSENPTYGADLDHHGSGLKQEQRGPQ</sequence>
<dbReference type="EMBL" id="JAWDGP010003058">
    <property type="protein sequence ID" value="KAK3777902.1"/>
    <property type="molecule type" value="Genomic_DNA"/>
</dbReference>
<keyword evidence="2" id="KW-0812">Transmembrane</keyword>
<feature type="transmembrane region" description="Helical" evidence="2">
    <location>
        <begin position="35"/>
        <end position="60"/>
    </location>
</feature>
<keyword evidence="2" id="KW-0472">Membrane</keyword>
<comment type="caution">
    <text evidence="3">The sequence shown here is derived from an EMBL/GenBank/DDBJ whole genome shotgun (WGS) entry which is preliminary data.</text>
</comment>
<gene>
    <name evidence="3" type="ORF">RRG08_038147</name>
</gene>
<name>A0AAE1DPH9_9GAST</name>